<keyword evidence="7 8" id="KW-0413">Isomerase</keyword>
<dbReference type="Gene3D" id="1.10.460.10">
    <property type="entry name" value="Topoisomerase I, domain 2"/>
    <property type="match status" value="1"/>
</dbReference>
<dbReference type="HAMAP" id="MF_00952">
    <property type="entry name" value="Topoisom_1_prok"/>
    <property type="match status" value="1"/>
</dbReference>
<feature type="site" description="Interaction with DNA" evidence="8">
    <location>
        <position position="157"/>
    </location>
</feature>
<dbReference type="NCBIfam" id="TIGR01051">
    <property type="entry name" value="topA_bact"/>
    <property type="match status" value="1"/>
</dbReference>
<dbReference type="InterPro" id="IPR023405">
    <property type="entry name" value="Topo_IA_core_domain"/>
</dbReference>
<feature type="site" description="Interaction with DNA" evidence="8">
    <location>
        <position position="165"/>
    </location>
</feature>
<evidence type="ECO:0000259" key="10">
    <source>
        <dbReference type="PROSITE" id="PS50880"/>
    </source>
</evidence>
<sequence>MSAKQGPALVIVESPTKAKTISKFLPSGYVVEASVGHIRDLPTSAKEIPAAYKKEAWSRLGIDIDNDFQPLYVVPQAKKKQVQKLKALVKDASEIYLATDEDREGESISWHLVQVLNPKVPIKRLVFHEITKTAIEKALAEPRELDEGLVQAQETRRLLDRLYGYELSPILWRKIGPGLSAGRVQSVAVKLIVERERERQRFVRATYWDLSGAFAAKNGNFEATLATLDGKRVASGKDFDQHTGKLKAGSDAQWVDEARAQKLASDLKSADWAISKVERKPYTDRPSPPFTTSTLQQEANRKLRLTARAAMQAAQRLYENGYITYMRTDSTSLAKEAVETARAQIEKLYGADYVPDQPREYRTKVKNAQEAHEAIRPAGEFVTPDSIKGKVGVDELRVYELIWKRTMACQMADARGHRLSLEVTGAGAVFQASGKTIEFPGYMRAYVEGADDPDAELADKETVLPSVTEGESVECTGLEAKDHTTQPPARFTEASIVKELESNGVGRPSTYAMIIDTILRREYVVKQRNALVPTFMAFAVVGLLERHFGHLVDVTFTARMEDDLDMISLGQKESLPYLQHFYFGAGGDVSKASDGGLKALLEQEIDPRESCTLPLGLDAEGRAIAVRIGRYGPYLERGDERATIPEGIAPDELTIEKAVELIERGSGPTELGDDPDTGRPAFLKAGRFGPYVQLGDNDDEPKMKSLLPGMVPEEVTLESAMRLLRLPREVGVDPATSEPVLADFGRYGPYLKRGTDTRSLEAPEQVFEIDLEQALVVLATEKKGGFRRGPKALRDVGTDPAGNVVKLLDGRYGPYVTDGTTNASIPKGTNPDDVTLELSLELIAARVAAGPSKKKKAKKKVAKKKAATKKAAKKTAKKATKKASKKTVKKAADDGDGA</sequence>
<dbReference type="GO" id="GO:0003917">
    <property type="term" value="F:DNA topoisomerase type I (single strand cut, ATP-independent) activity"/>
    <property type="evidence" value="ECO:0007669"/>
    <property type="project" value="UniProtKB-UniRule"/>
</dbReference>
<feature type="site" description="Interaction with DNA" evidence="8">
    <location>
        <position position="37"/>
    </location>
</feature>
<evidence type="ECO:0000256" key="5">
    <source>
        <dbReference type="ARBA" id="ARBA00023029"/>
    </source>
</evidence>
<organism evidence="12 13">
    <name type="scientific">Engelhardtia mirabilis</name>
    <dbReference type="NCBI Taxonomy" id="2528011"/>
    <lineage>
        <taxon>Bacteria</taxon>
        <taxon>Pseudomonadati</taxon>
        <taxon>Planctomycetota</taxon>
        <taxon>Planctomycetia</taxon>
        <taxon>Planctomycetia incertae sedis</taxon>
        <taxon>Engelhardtia</taxon>
    </lineage>
</organism>
<dbReference type="InterPro" id="IPR025589">
    <property type="entry name" value="Toprim_C_rpt"/>
</dbReference>
<dbReference type="PRINTS" id="PR00417">
    <property type="entry name" value="PRTPISMRASEI"/>
</dbReference>
<keyword evidence="4" id="KW-0460">Magnesium</keyword>
<dbReference type="InterPro" id="IPR006171">
    <property type="entry name" value="TOPRIM_dom"/>
</dbReference>
<evidence type="ECO:0000256" key="3">
    <source>
        <dbReference type="ARBA" id="ARBA00022723"/>
    </source>
</evidence>
<dbReference type="InterPro" id="IPR000380">
    <property type="entry name" value="Topo_IA"/>
</dbReference>
<dbReference type="CDD" id="cd03363">
    <property type="entry name" value="TOPRIM_TopoIA_TopoI"/>
    <property type="match status" value="1"/>
</dbReference>
<evidence type="ECO:0000256" key="8">
    <source>
        <dbReference type="HAMAP-Rule" id="MF_00952"/>
    </source>
</evidence>
<dbReference type="InterPro" id="IPR013824">
    <property type="entry name" value="Topo_IA_cen_sub1"/>
</dbReference>
<dbReference type="SMART" id="SM00436">
    <property type="entry name" value="TOP1Bc"/>
    <property type="match status" value="1"/>
</dbReference>
<comment type="similarity">
    <text evidence="2 8">Belongs to the type IA topoisomerase family.</text>
</comment>
<keyword evidence="6 8" id="KW-0238">DNA-binding</keyword>
<dbReference type="InterPro" id="IPR013825">
    <property type="entry name" value="Topo_IA_cen_sub2"/>
</dbReference>
<dbReference type="PANTHER" id="PTHR42785:SF1">
    <property type="entry name" value="DNA TOPOISOMERASE"/>
    <property type="match status" value="1"/>
</dbReference>
<feature type="site" description="Interaction with DNA" evidence="8">
    <location>
        <position position="156"/>
    </location>
</feature>
<dbReference type="PANTHER" id="PTHR42785">
    <property type="entry name" value="DNA TOPOISOMERASE, TYPE IA, CORE"/>
    <property type="match status" value="1"/>
</dbReference>
<dbReference type="InterPro" id="IPR023406">
    <property type="entry name" value="Topo_IA_AS"/>
</dbReference>
<dbReference type="PROSITE" id="PS00396">
    <property type="entry name" value="TOPO_IA_1"/>
    <property type="match status" value="1"/>
</dbReference>
<dbReference type="GO" id="GO:0046872">
    <property type="term" value="F:metal ion binding"/>
    <property type="evidence" value="ECO:0007669"/>
    <property type="project" value="UniProtKB-KW"/>
</dbReference>
<dbReference type="CDD" id="cd00186">
    <property type="entry name" value="TOP1Ac"/>
    <property type="match status" value="1"/>
</dbReference>
<dbReference type="RefSeq" id="WP_145062663.1">
    <property type="nucleotide sequence ID" value="NZ_CP036287.1"/>
</dbReference>
<evidence type="ECO:0000313" key="13">
    <source>
        <dbReference type="Proteomes" id="UP000316921"/>
    </source>
</evidence>
<dbReference type="InterPro" id="IPR005733">
    <property type="entry name" value="TopoI_bac-type"/>
</dbReference>
<gene>
    <name evidence="8 12" type="primary">topA</name>
    <name evidence="12" type="ORF">Pla133_08240</name>
</gene>
<feature type="site" description="Interaction with DNA" evidence="8">
    <location>
        <position position="172"/>
    </location>
</feature>
<dbReference type="InterPro" id="IPR034149">
    <property type="entry name" value="TOPRIM_TopoI"/>
</dbReference>
<dbReference type="GO" id="GO:0003677">
    <property type="term" value="F:DNA binding"/>
    <property type="evidence" value="ECO:0007669"/>
    <property type="project" value="UniProtKB-KW"/>
</dbReference>
<evidence type="ECO:0000313" key="12">
    <source>
        <dbReference type="EMBL" id="QDU65758.1"/>
    </source>
</evidence>
<feature type="domain" description="Topo IA-type catalytic" evidence="11">
    <location>
        <begin position="146"/>
        <end position="590"/>
    </location>
</feature>
<feature type="site" description="Interaction with DNA" evidence="8">
    <location>
        <position position="521"/>
    </location>
</feature>
<evidence type="ECO:0000256" key="9">
    <source>
        <dbReference type="SAM" id="MobiDB-lite"/>
    </source>
</evidence>
<feature type="domain" description="Toprim" evidence="10">
    <location>
        <begin position="7"/>
        <end position="131"/>
    </location>
</feature>
<accession>A0A518BFK3</accession>
<dbReference type="InterPro" id="IPR013826">
    <property type="entry name" value="Topo_IA_cen_sub3"/>
</dbReference>
<dbReference type="Pfam" id="PF01751">
    <property type="entry name" value="Toprim"/>
    <property type="match status" value="1"/>
</dbReference>
<dbReference type="Pfam" id="PF13368">
    <property type="entry name" value="Toprim_C_rpt"/>
    <property type="match status" value="4"/>
</dbReference>
<feature type="active site" description="O-(5'-phospho-DNA)-tyrosine intermediate" evidence="8">
    <location>
        <position position="325"/>
    </location>
</feature>
<dbReference type="EMBL" id="CP036287">
    <property type="protein sequence ID" value="QDU65758.1"/>
    <property type="molecule type" value="Genomic_DNA"/>
</dbReference>
<evidence type="ECO:0000256" key="4">
    <source>
        <dbReference type="ARBA" id="ARBA00022842"/>
    </source>
</evidence>
<dbReference type="SMART" id="SM00493">
    <property type="entry name" value="TOPRIM"/>
    <property type="match status" value="1"/>
</dbReference>
<evidence type="ECO:0000256" key="1">
    <source>
        <dbReference type="ARBA" id="ARBA00000213"/>
    </source>
</evidence>
<dbReference type="EC" id="5.6.2.1" evidence="8"/>
<dbReference type="KEGG" id="pbap:Pla133_08240"/>
<dbReference type="SUPFAM" id="SSF56712">
    <property type="entry name" value="Prokaryotic type I DNA topoisomerase"/>
    <property type="match status" value="1"/>
</dbReference>
<comment type="subunit">
    <text evidence="8">Monomer.</text>
</comment>
<dbReference type="InterPro" id="IPR028612">
    <property type="entry name" value="Topoisom_1_IA"/>
</dbReference>
<keyword evidence="13" id="KW-1185">Reference proteome</keyword>
<comment type="function">
    <text evidence="8">Releases the supercoiling and torsional tension of DNA, which is introduced during the DNA replication and transcription, by transiently cleaving and rejoining one strand of the DNA duplex. Introduces a single-strand break via transesterification at a target site in duplex DNA. The scissile phosphodiester is attacked by the catalytic tyrosine of the enzyme, resulting in the formation of a DNA-(5'-phosphotyrosyl)-enzyme intermediate and the expulsion of a 3'-OH DNA strand. The free DNA strand then undergoes passage around the unbroken strand, thus removing DNA supercoils. Finally, in the religation step, the DNA 3'-OH attacks the covalent intermediate to expel the active-site tyrosine and restore the DNA phosphodiester backbone.</text>
</comment>
<keyword evidence="5 8" id="KW-0799">Topoisomerase</keyword>
<feature type="site" description="Interaction with DNA" evidence="8">
    <location>
        <position position="327"/>
    </location>
</feature>
<evidence type="ECO:0000256" key="2">
    <source>
        <dbReference type="ARBA" id="ARBA00009446"/>
    </source>
</evidence>
<name>A0A518BFK3_9BACT</name>
<evidence type="ECO:0000256" key="7">
    <source>
        <dbReference type="ARBA" id="ARBA00023235"/>
    </source>
</evidence>
<dbReference type="PROSITE" id="PS50880">
    <property type="entry name" value="TOPRIM"/>
    <property type="match status" value="1"/>
</dbReference>
<feature type="site" description="Interaction with DNA" evidence="8">
    <location>
        <position position="160"/>
    </location>
</feature>
<dbReference type="AlphaFoldDB" id="A0A518BFK3"/>
<dbReference type="InterPro" id="IPR013497">
    <property type="entry name" value="Topo_IA_cen"/>
</dbReference>
<feature type="region of interest" description="Disordered" evidence="9">
    <location>
        <begin position="850"/>
        <end position="898"/>
    </location>
</feature>
<dbReference type="Gene3D" id="3.40.50.140">
    <property type="match status" value="1"/>
</dbReference>
<dbReference type="InterPro" id="IPR003601">
    <property type="entry name" value="Topo_IA_2"/>
</dbReference>
<evidence type="ECO:0000259" key="11">
    <source>
        <dbReference type="PROSITE" id="PS52039"/>
    </source>
</evidence>
<dbReference type="GO" id="GO:0006265">
    <property type="term" value="P:DNA topological change"/>
    <property type="evidence" value="ECO:0007669"/>
    <property type="project" value="UniProtKB-UniRule"/>
</dbReference>
<protein>
    <recommendedName>
        <fullName evidence="8">DNA topoisomerase 1</fullName>
        <ecNumber evidence="8">5.6.2.1</ecNumber>
    </recommendedName>
    <alternativeName>
        <fullName evidence="8">DNA topoisomerase I</fullName>
    </alternativeName>
</protein>
<dbReference type="Proteomes" id="UP000316921">
    <property type="component" value="Chromosome"/>
</dbReference>
<dbReference type="Gene3D" id="2.70.20.10">
    <property type="entry name" value="Topoisomerase I, domain 3"/>
    <property type="match status" value="1"/>
</dbReference>
<proteinExistence type="inferred from homology"/>
<dbReference type="Gene3D" id="1.10.290.10">
    <property type="entry name" value="Topoisomerase I, domain 4"/>
    <property type="match status" value="1"/>
</dbReference>
<feature type="region of interest" description="Interaction with DNA" evidence="8">
    <location>
        <begin position="180"/>
        <end position="185"/>
    </location>
</feature>
<dbReference type="InterPro" id="IPR003602">
    <property type="entry name" value="Topo_IA_DNA-bd_dom"/>
</dbReference>
<feature type="compositionally biased region" description="Basic residues" evidence="9">
    <location>
        <begin position="852"/>
        <end position="889"/>
    </location>
</feature>
<keyword evidence="3" id="KW-0479">Metal-binding</keyword>
<reference evidence="12 13" key="1">
    <citation type="submission" date="2019-02" db="EMBL/GenBank/DDBJ databases">
        <title>Deep-cultivation of Planctomycetes and their phenomic and genomic characterization uncovers novel biology.</title>
        <authorList>
            <person name="Wiegand S."/>
            <person name="Jogler M."/>
            <person name="Boedeker C."/>
            <person name="Pinto D."/>
            <person name="Vollmers J."/>
            <person name="Rivas-Marin E."/>
            <person name="Kohn T."/>
            <person name="Peeters S.H."/>
            <person name="Heuer A."/>
            <person name="Rast P."/>
            <person name="Oberbeckmann S."/>
            <person name="Bunk B."/>
            <person name="Jeske O."/>
            <person name="Meyerdierks A."/>
            <person name="Storesund J.E."/>
            <person name="Kallscheuer N."/>
            <person name="Luecker S."/>
            <person name="Lage O.M."/>
            <person name="Pohl T."/>
            <person name="Merkel B.J."/>
            <person name="Hornburger P."/>
            <person name="Mueller R.-W."/>
            <person name="Bruemmer F."/>
            <person name="Labrenz M."/>
            <person name="Spormann A.M."/>
            <person name="Op den Camp H."/>
            <person name="Overmann J."/>
            <person name="Amann R."/>
            <person name="Jetten M.S.M."/>
            <person name="Mascher T."/>
            <person name="Medema M.H."/>
            <person name="Devos D.P."/>
            <person name="Kaster A.-K."/>
            <person name="Ovreas L."/>
            <person name="Rohde M."/>
            <person name="Galperin M.Y."/>
            <person name="Jogler C."/>
        </authorList>
    </citation>
    <scope>NUCLEOTIDE SEQUENCE [LARGE SCALE GENOMIC DNA]</scope>
    <source>
        <strain evidence="12 13">Pla133</strain>
    </source>
</reference>
<comment type="catalytic activity">
    <reaction evidence="1 8">
        <text>ATP-independent breakage of single-stranded DNA, followed by passage and rejoining.</text>
        <dbReference type="EC" id="5.6.2.1"/>
    </reaction>
</comment>
<dbReference type="PROSITE" id="PS52039">
    <property type="entry name" value="TOPO_IA_2"/>
    <property type="match status" value="1"/>
</dbReference>
<dbReference type="Pfam" id="PF01131">
    <property type="entry name" value="Topoisom_bac"/>
    <property type="match status" value="1"/>
</dbReference>
<dbReference type="SMART" id="SM00437">
    <property type="entry name" value="TOP1Ac"/>
    <property type="match status" value="1"/>
</dbReference>
<evidence type="ECO:0000256" key="6">
    <source>
        <dbReference type="ARBA" id="ARBA00023125"/>
    </source>
</evidence>